<accession>A0AAP0HDF4</accession>
<evidence type="ECO:0000256" key="7">
    <source>
        <dbReference type="PIRSR" id="PIRSR615500-1"/>
    </source>
</evidence>
<evidence type="ECO:0000256" key="1">
    <source>
        <dbReference type="ARBA" id="ARBA00011073"/>
    </source>
</evidence>
<dbReference type="InterPro" id="IPR037045">
    <property type="entry name" value="S8pro/Inhibitor_I9_sf"/>
</dbReference>
<dbReference type="FunFam" id="3.40.50.200:FF:000006">
    <property type="entry name" value="Subtilisin-like protease SBT1.5"/>
    <property type="match status" value="1"/>
</dbReference>
<dbReference type="CDD" id="cd02120">
    <property type="entry name" value="PA_subtilisin_like"/>
    <property type="match status" value="1"/>
</dbReference>
<dbReference type="GO" id="GO:0004252">
    <property type="term" value="F:serine-type endopeptidase activity"/>
    <property type="evidence" value="ECO:0007669"/>
    <property type="project" value="UniProtKB-UniRule"/>
</dbReference>
<evidence type="ECO:0000256" key="5">
    <source>
        <dbReference type="ARBA" id="ARBA00022825"/>
    </source>
</evidence>
<dbReference type="InterPro" id="IPR023828">
    <property type="entry name" value="Peptidase_S8_Ser-AS"/>
</dbReference>
<reference evidence="13 14" key="1">
    <citation type="submission" date="2024-01" db="EMBL/GenBank/DDBJ databases">
        <title>Genome assemblies of Stephania.</title>
        <authorList>
            <person name="Yang L."/>
        </authorList>
    </citation>
    <scope>NUCLEOTIDE SEQUENCE [LARGE SCALE GENOMIC DNA]</scope>
    <source>
        <strain evidence="13">JXDWG</strain>
        <tissue evidence="13">Leaf</tissue>
    </source>
</reference>
<evidence type="ECO:0000259" key="10">
    <source>
        <dbReference type="Pfam" id="PF02225"/>
    </source>
</evidence>
<dbReference type="Pfam" id="PF17766">
    <property type="entry name" value="fn3_6"/>
    <property type="match status" value="1"/>
</dbReference>
<evidence type="ECO:0000259" key="9">
    <source>
        <dbReference type="Pfam" id="PF00082"/>
    </source>
</evidence>
<dbReference type="Gene3D" id="3.40.50.200">
    <property type="entry name" value="Peptidase S8/S53 domain"/>
    <property type="match status" value="1"/>
</dbReference>
<dbReference type="InterPro" id="IPR010259">
    <property type="entry name" value="S8pro/Inhibitor_I9"/>
</dbReference>
<dbReference type="CDD" id="cd04852">
    <property type="entry name" value="Peptidases_S8_3"/>
    <property type="match status" value="1"/>
</dbReference>
<dbReference type="InterPro" id="IPR041469">
    <property type="entry name" value="Subtilisin-like_FN3"/>
</dbReference>
<dbReference type="InterPro" id="IPR034197">
    <property type="entry name" value="Peptidases_S8_3"/>
</dbReference>
<sequence>MKPSTYDTVDQWYKSTLNSLESRTTDDTDDRDPQSSMGHVYKTVFHGFSAKLTRDQAEEIKTRPEVLNVFPDQIKQLHTTRSRQFLGIRDPQDGKYNKSSSVGILQASDYGSNVIIGVLDTGIWPERESFHDRELGPVPSHWAGKCEHPAINSSTFCNKKVIGFQAFGDTYRDPPRDFQGHGTHTASTAAGREVKNASLFGYASGTAAGVASKARLAIYKICSHDGCSNADILAGFDVAVRDGVDIISLSVGSVPQEYINDPIAIAAFGAMDHGVFVSASAGNSGSSEFSVTNIAPWITTVGAGTMDRSFPADLVLGNGRVVTGSSLYSGKPLANKTFYPLVYAGNLSNAGSGEADCDSGTLDPKHVRGKIVICDRGGLSRAEKGENVMKSGGLGMVLANRNEDGEGVLNDAHVLPAVAISATSRNVVFDYLIKIKRSTATMVFRGTQLGVKPAPIVAGFSSRGPNLISPYIIKPDLIAPGLDILAAWPGQLSANGLASDKRRTSFNVLSGTSMACPHVSGVAALLKGAHQDWSPARIRSAMMTTAYVRDNTGNPFIDQFDNKVSKMWGYGSGHVDPERAVDPGLVFDLTSDEYVQFLCGSGYKITDIRGITMKSVNCNGKKMKPWDLNYPSISVVFNPSNQTKFEVAVARTVTQVSKDASRYTLSIESPSGTVVTVDPAELVFSKVEEKLSYVVNISAKKAQLPRGGGTSVFGRMTWNDGRHVVGVPIVVTWQN</sequence>
<gene>
    <name evidence="13" type="ORF">Scep_030754</name>
</gene>
<evidence type="ECO:0000256" key="6">
    <source>
        <dbReference type="ARBA" id="ARBA00023180"/>
    </source>
</evidence>
<organism evidence="13 14">
    <name type="scientific">Stephania cephalantha</name>
    <dbReference type="NCBI Taxonomy" id="152367"/>
    <lineage>
        <taxon>Eukaryota</taxon>
        <taxon>Viridiplantae</taxon>
        <taxon>Streptophyta</taxon>
        <taxon>Embryophyta</taxon>
        <taxon>Tracheophyta</taxon>
        <taxon>Spermatophyta</taxon>
        <taxon>Magnoliopsida</taxon>
        <taxon>Ranunculales</taxon>
        <taxon>Menispermaceae</taxon>
        <taxon>Menispermoideae</taxon>
        <taxon>Cissampelideae</taxon>
        <taxon>Stephania</taxon>
    </lineage>
</organism>
<dbReference type="PROSITE" id="PS51892">
    <property type="entry name" value="SUBTILASE"/>
    <property type="match status" value="1"/>
</dbReference>
<dbReference type="Pfam" id="PF02225">
    <property type="entry name" value="PA"/>
    <property type="match status" value="1"/>
</dbReference>
<dbReference type="Pfam" id="PF05922">
    <property type="entry name" value="Inhibitor_I9"/>
    <property type="match status" value="1"/>
</dbReference>
<dbReference type="InterPro" id="IPR015500">
    <property type="entry name" value="Peptidase_S8_subtilisin-rel"/>
</dbReference>
<dbReference type="InterPro" id="IPR046450">
    <property type="entry name" value="PA_dom_sf"/>
</dbReference>
<feature type="active site" description="Charge relay system" evidence="7 8">
    <location>
        <position position="181"/>
    </location>
</feature>
<dbReference type="SUPFAM" id="SSF52025">
    <property type="entry name" value="PA domain"/>
    <property type="match status" value="1"/>
</dbReference>
<dbReference type="PROSITE" id="PS00138">
    <property type="entry name" value="SUBTILASE_SER"/>
    <property type="match status" value="1"/>
</dbReference>
<keyword evidence="14" id="KW-1185">Reference proteome</keyword>
<feature type="domain" description="Peptidase S8/S53" evidence="9">
    <location>
        <begin position="111"/>
        <end position="571"/>
    </location>
</feature>
<dbReference type="Proteomes" id="UP001419268">
    <property type="component" value="Unassembled WGS sequence"/>
</dbReference>
<feature type="domain" description="Inhibitor I9" evidence="11">
    <location>
        <begin position="5"/>
        <end position="78"/>
    </location>
</feature>
<keyword evidence="3" id="KW-0732">Signal</keyword>
<dbReference type="InterPro" id="IPR000209">
    <property type="entry name" value="Peptidase_S8/S53_dom"/>
</dbReference>
<evidence type="ECO:0000256" key="2">
    <source>
        <dbReference type="ARBA" id="ARBA00022670"/>
    </source>
</evidence>
<comment type="caution">
    <text evidence="13">The sequence shown here is derived from an EMBL/GenBank/DDBJ whole genome shotgun (WGS) entry which is preliminary data.</text>
</comment>
<dbReference type="FunFam" id="3.50.30.30:FF:000005">
    <property type="entry name" value="subtilisin-like protease SBT1.5"/>
    <property type="match status" value="1"/>
</dbReference>
<keyword evidence="5 8" id="KW-0720">Serine protease</keyword>
<evidence type="ECO:0000259" key="11">
    <source>
        <dbReference type="Pfam" id="PF05922"/>
    </source>
</evidence>
<comment type="similarity">
    <text evidence="1 8">Belongs to the peptidase S8 family.</text>
</comment>
<name>A0AAP0HDF4_9MAGN</name>
<evidence type="ECO:0000313" key="14">
    <source>
        <dbReference type="Proteomes" id="UP001419268"/>
    </source>
</evidence>
<dbReference type="Pfam" id="PF00082">
    <property type="entry name" value="Peptidase_S8"/>
    <property type="match status" value="1"/>
</dbReference>
<dbReference type="EMBL" id="JBBNAG010000013">
    <property type="protein sequence ID" value="KAK9084283.1"/>
    <property type="molecule type" value="Genomic_DNA"/>
</dbReference>
<evidence type="ECO:0000256" key="3">
    <source>
        <dbReference type="ARBA" id="ARBA00022729"/>
    </source>
</evidence>
<keyword evidence="4 8" id="KW-0378">Hydrolase</keyword>
<feature type="active site" description="Charge relay system" evidence="7 8">
    <location>
        <position position="120"/>
    </location>
</feature>
<dbReference type="PANTHER" id="PTHR10795">
    <property type="entry name" value="PROPROTEIN CONVERTASE SUBTILISIN/KEXIN"/>
    <property type="match status" value="1"/>
</dbReference>
<dbReference type="AlphaFoldDB" id="A0AAP0HDF4"/>
<feature type="domain" description="Subtilisin-like protease fibronectin type-III" evidence="12">
    <location>
        <begin position="627"/>
        <end position="731"/>
    </location>
</feature>
<evidence type="ECO:0000259" key="12">
    <source>
        <dbReference type="Pfam" id="PF17766"/>
    </source>
</evidence>
<dbReference type="InterPro" id="IPR003137">
    <property type="entry name" value="PA_domain"/>
</dbReference>
<dbReference type="InterPro" id="IPR045051">
    <property type="entry name" value="SBT"/>
</dbReference>
<dbReference type="Gene3D" id="3.50.30.30">
    <property type="match status" value="1"/>
</dbReference>
<feature type="domain" description="PA" evidence="10">
    <location>
        <begin position="339"/>
        <end position="423"/>
    </location>
</feature>
<feature type="active site" description="Charge relay system" evidence="7 8">
    <location>
        <position position="513"/>
    </location>
</feature>
<keyword evidence="2 8" id="KW-0645">Protease</keyword>
<dbReference type="Gene3D" id="2.60.40.2310">
    <property type="match status" value="1"/>
</dbReference>
<evidence type="ECO:0008006" key="15">
    <source>
        <dbReference type="Google" id="ProtNLM"/>
    </source>
</evidence>
<dbReference type="GO" id="GO:0006508">
    <property type="term" value="P:proteolysis"/>
    <property type="evidence" value="ECO:0007669"/>
    <property type="project" value="UniProtKB-KW"/>
</dbReference>
<keyword evidence="6" id="KW-0325">Glycoprotein</keyword>
<evidence type="ECO:0000256" key="4">
    <source>
        <dbReference type="ARBA" id="ARBA00022801"/>
    </source>
</evidence>
<dbReference type="InterPro" id="IPR036852">
    <property type="entry name" value="Peptidase_S8/S53_dom_sf"/>
</dbReference>
<evidence type="ECO:0000313" key="13">
    <source>
        <dbReference type="EMBL" id="KAK9084283.1"/>
    </source>
</evidence>
<protein>
    <recommendedName>
        <fullName evidence="15">Subtilisin-like protease</fullName>
    </recommendedName>
</protein>
<dbReference type="Gene3D" id="3.30.70.80">
    <property type="entry name" value="Peptidase S8 propeptide/proteinase inhibitor I9"/>
    <property type="match status" value="1"/>
</dbReference>
<dbReference type="PRINTS" id="PR00723">
    <property type="entry name" value="SUBTILISIN"/>
</dbReference>
<dbReference type="SUPFAM" id="SSF52743">
    <property type="entry name" value="Subtilisin-like"/>
    <property type="match status" value="1"/>
</dbReference>
<proteinExistence type="inferred from homology"/>
<evidence type="ECO:0000256" key="8">
    <source>
        <dbReference type="PROSITE-ProRule" id="PRU01240"/>
    </source>
</evidence>